<reference evidence="2 3" key="1">
    <citation type="submission" date="2011-08" db="EMBL/GenBank/DDBJ databases">
        <title>The Genome Sequence of Clostridium orbiscindens 1_3_50AFAA.</title>
        <authorList>
            <consortium name="The Broad Institute Genome Sequencing Platform"/>
            <person name="Earl A."/>
            <person name="Ward D."/>
            <person name="Feldgarden M."/>
            <person name="Gevers D."/>
            <person name="Daigneault M."/>
            <person name="Strauss J."/>
            <person name="Allen-Vercoe E."/>
            <person name="Young S.K."/>
            <person name="Zeng Q."/>
            <person name="Gargeya S."/>
            <person name="Fitzgerald M."/>
            <person name="Haas B."/>
            <person name="Abouelleil A."/>
            <person name="Alvarado L."/>
            <person name="Arachchi H.M."/>
            <person name="Berlin A."/>
            <person name="Brown A."/>
            <person name="Chapman S.B."/>
            <person name="Chen Z."/>
            <person name="Dunbar C."/>
            <person name="Freedman E."/>
            <person name="Gearin G."/>
            <person name="Gellesch M."/>
            <person name="Goldberg J."/>
            <person name="Griggs A."/>
            <person name="Gujja S."/>
            <person name="Heiman D."/>
            <person name="Howarth C."/>
            <person name="Larson L."/>
            <person name="Lui A."/>
            <person name="MacDonald P.J.P."/>
            <person name="Montmayeur A."/>
            <person name="Murphy C."/>
            <person name="Neiman D."/>
            <person name="Pearson M."/>
            <person name="Priest M."/>
            <person name="Roberts A."/>
            <person name="Saif S."/>
            <person name="Shea T."/>
            <person name="Shenoy N."/>
            <person name="Sisk P."/>
            <person name="Stolte C."/>
            <person name="Sykes S."/>
            <person name="Wortman J."/>
            <person name="Nusbaum C."/>
            <person name="Birren B."/>
        </authorList>
    </citation>
    <scope>NUCLEOTIDE SEQUENCE [LARGE SCALE GENOMIC DNA]</scope>
    <source>
        <strain evidence="2 3">1_3_50AFAA</strain>
    </source>
</reference>
<evidence type="ECO:0000256" key="1">
    <source>
        <dbReference type="SAM" id="Phobius"/>
    </source>
</evidence>
<keyword evidence="1" id="KW-1133">Transmembrane helix</keyword>
<dbReference type="AlphaFoldDB" id="A0A096AYC5"/>
<accession>A0A096AYC5</accession>
<keyword evidence="1" id="KW-0472">Membrane</keyword>
<comment type="caution">
    <text evidence="2">The sequence shown here is derived from an EMBL/GenBank/DDBJ whole genome shotgun (WGS) entry which is preliminary data.</text>
</comment>
<keyword evidence="1" id="KW-0812">Transmembrane</keyword>
<organism evidence="2 3">
    <name type="scientific">Flavonifractor plautii 1_3_50AFAA</name>
    <dbReference type="NCBI Taxonomy" id="742738"/>
    <lineage>
        <taxon>Bacteria</taxon>
        <taxon>Bacillati</taxon>
        <taxon>Bacillota</taxon>
        <taxon>Clostridia</taxon>
        <taxon>Eubacteriales</taxon>
        <taxon>Oscillospiraceae</taxon>
        <taxon>Flavonifractor</taxon>
    </lineage>
</organism>
<protein>
    <submittedName>
        <fullName evidence="2">Uncharacterized protein</fullName>
    </submittedName>
</protein>
<evidence type="ECO:0000313" key="2">
    <source>
        <dbReference type="EMBL" id="KGF52093.1"/>
    </source>
</evidence>
<dbReference type="Proteomes" id="UP000029585">
    <property type="component" value="Unassembled WGS sequence"/>
</dbReference>
<feature type="transmembrane region" description="Helical" evidence="1">
    <location>
        <begin position="145"/>
        <end position="165"/>
    </location>
</feature>
<evidence type="ECO:0000313" key="3">
    <source>
        <dbReference type="Proteomes" id="UP000029585"/>
    </source>
</evidence>
<dbReference type="HOGENOM" id="CLU_1575756_0_0_9"/>
<dbReference type="EMBL" id="ADLO01000132">
    <property type="protein sequence ID" value="KGF52093.1"/>
    <property type="molecule type" value="Genomic_DNA"/>
</dbReference>
<keyword evidence="3" id="KW-1185">Reference proteome</keyword>
<proteinExistence type="predicted"/>
<gene>
    <name evidence="2" type="ORF">HMPREF9460_04145</name>
</gene>
<name>A0A096AYC5_FLAPL</name>
<sequence>MSLEYEPKQHNSALAALKQRAAPPTLTEQLPNVLYTMPVQTVEQLENVLQHTLALQKTIQASMATLATKESLEPLATSELLQQWLEQTQALNQETYRAMEEILSEMKEEHKRDGRQRDEFTRKLSAIGSTFQKDTQEAISSLRRWVPFIIMSSAAAAVPVCILMWQTLT</sequence>